<feature type="transmembrane region" description="Helical" evidence="7">
    <location>
        <begin position="531"/>
        <end position="550"/>
    </location>
</feature>
<feature type="transmembrane region" description="Helical" evidence="7">
    <location>
        <begin position="464"/>
        <end position="488"/>
    </location>
</feature>
<dbReference type="InterPro" id="IPR036259">
    <property type="entry name" value="MFS_trans_sf"/>
</dbReference>
<dbReference type="CDD" id="cd17353">
    <property type="entry name" value="MFS_OFA_like"/>
    <property type="match status" value="1"/>
</dbReference>
<evidence type="ECO:0000256" key="1">
    <source>
        <dbReference type="ARBA" id="ARBA00004141"/>
    </source>
</evidence>
<feature type="transmembrane region" description="Helical" evidence="7">
    <location>
        <begin position="12"/>
        <end position="34"/>
    </location>
</feature>
<evidence type="ECO:0000256" key="6">
    <source>
        <dbReference type="SAM" id="MobiDB-lite"/>
    </source>
</evidence>
<keyword evidence="2" id="KW-0813">Transport</keyword>
<keyword evidence="5 7" id="KW-0472">Membrane</keyword>
<dbReference type="PANTHER" id="PTHR43385:SF1">
    <property type="entry name" value="RIBOFLAVIN TRANSPORTER RIBJ"/>
    <property type="match status" value="1"/>
</dbReference>
<accession>A0A0J9SXC5</accession>
<feature type="transmembrane region" description="Helical" evidence="7">
    <location>
        <begin position="204"/>
        <end position="223"/>
    </location>
</feature>
<feature type="transmembrane region" description="Helical" evidence="7">
    <location>
        <begin position="109"/>
        <end position="132"/>
    </location>
</feature>
<feature type="region of interest" description="Disordered" evidence="6">
    <location>
        <begin position="236"/>
        <end position="332"/>
    </location>
</feature>
<dbReference type="InterPro" id="IPR011701">
    <property type="entry name" value="MFS"/>
</dbReference>
<dbReference type="Gene3D" id="1.20.1250.20">
    <property type="entry name" value="MFS general substrate transporter like domains"/>
    <property type="match status" value="2"/>
</dbReference>
<dbReference type="AlphaFoldDB" id="A0A0J9SXC5"/>
<sequence length="553" mass="62066">MDKMTAILPQRAIPYVVLTGAFLYNLNIGIINSYGNLNIYLTSYLRHKGQNVTYRDVSFIYELTVIMLGVSMLIGNVVQKKLGERATILTCCFTTFVSFYLSSVYAHSYLMLCLFMGVLYGLGYGISFTIPLSCAYKHFKKNRGLVSGIVISAISLSPFLYCPLQTLLINRNNVLPVENIADGGGGPRERYFEDPHVLGRIPQVLFIQSVIFLIFGTCGGFFATMEVKGMDVNGGGEKQLDNGNHDVGKSGKHVDTQERSLTDVERNDEQTRITTEKQKGNQNDGTNEGDNLGSRLAKSFKKKKKKKMAGMLNDEEGEEGEDGEGIPNGNKKKKQKKTKNFILFFLNMLNINTTIFSDNNVQKYYNKKCTEDVFFFFLWLSVVLFNSYINFVIMYWKIIGITYTSMEDKFITLNGSFINSMANIAGRLVWGSIYDKLQVHITVTLLGACICCACFLLPAIAHIYILYAFACALFYFCIGGSLVTIPIITLKKYGELHFPLNMSILYTTRIANTFLCSVVVRLFYSLFTLRCLSSAFGLISLLATVAMFFLTQS</sequence>
<gene>
    <name evidence="8" type="ORF">PVBG_04185</name>
</gene>
<protein>
    <recommendedName>
        <fullName evidence="10">Membrane transporter</fullName>
    </recommendedName>
</protein>
<name>A0A0J9SXC5_PLAV1</name>
<dbReference type="PANTHER" id="PTHR43385">
    <property type="entry name" value="RIBOFLAVIN TRANSPORTER RIBJ"/>
    <property type="match status" value="1"/>
</dbReference>
<feature type="compositionally biased region" description="Basic residues" evidence="6">
    <location>
        <begin position="298"/>
        <end position="308"/>
    </location>
</feature>
<evidence type="ECO:0000256" key="4">
    <source>
        <dbReference type="ARBA" id="ARBA00022989"/>
    </source>
</evidence>
<feature type="compositionally biased region" description="Basic and acidic residues" evidence="6">
    <location>
        <begin position="238"/>
        <end position="279"/>
    </location>
</feature>
<dbReference type="InterPro" id="IPR052983">
    <property type="entry name" value="MFS_Riboflavin_Transporter"/>
</dbReference>
<evidence type="ECO:0000256" key="7">
    <source>
        <dbReference type="SAM" id="Phobius"/>
    </source>
</evidence>
<feature type="transmembrane region" description="Helical" evidence="7">
    <location>
        <begin position="340"/>
        <end position="356"/>
    </location>
</feature>
<reference evidence="8 9" key="1">
    <citation type="submission" date="2011-08" db="EMBL/GenBank/DDBJ databases">
        <title>The Genome Sequence of Plasmodium vivax Brazil I.</title>
        <authorList>
            <consortium name="The Broad Institute Genome Sequencing Platform"/>
            <consortium name="The Broad Institute Genome Sequencing Center for Infectious Disease"/>
            <person name="Neafsey D."/>
            <person name="Carlton J."/>
            <person name="Barnwell J."/>
            <person name="Collins W."/>
            <person name="Escalante A."/>
            <person name="Mullikin J."/>
            <person name="Saul A."/>
            <person name="Guigo R."/>
            <person name="Camara F."/>
            <person name="Young S.K."/>
            <person name="Zeng Q."/>
            <person name="Gargeya S."/>
            <person name="Fitzgerald M."/>
            <person name="Haas B."/>
            <person name="Abouelleil A."/>
            <person name="Alvarado L."/>
            <person name="Arachchi H.M."/>
            <person name="Berlin A."/>
            <person name="Brown A."/>
            <person name="Chapman S.B."/>
            <person name="Chen Z."/>
            <person name="Dunbar C."/>
            <person name="Freedman E."/>
            <person name="Gearin G."/>
            <person name="Gellesch M."/>
            <person name="Goldberg J."/>
            <person name="Griggs A."/>
            <person name="Gujja S."/>
            <person name="Heiman D."/>
            <person name="Howarth C."/>
            <person name="Larson L."/>
            <person name="Lui A."/>
            <person name="MacDonald P.J.P."/>
            <person name="Montmayeur A."/>
            <person name="Murphy C."/>
            <person name="Neiman D."/>
            <person name="Pearson M."/>
            <person name="Priest M."/>
            <person name="Roberts A."/>
            <person name="Saif S."/>
            <person name="Shea T."/>
            <person name="Shenoy N."/>
            <person name="Sisk P."/>
            <person name="Stolte C."/>
            <person name="Sykes S."/>
            <person name="Wortman J."/>
            <person name="Nusbaum C."/>
            <person name="Birren B."/>
        </authorList>
    </citation>
    <scope>NUCLEOTIDE SEQUENCE [LARGE SCALE GENOMIC DNA]</scope>
    <source>
        <strain evidence="8 9">Brazil I</strain>
    </source>
</reference>
<feature type="transmembrane region" description="Helical" evidence="7">
    <location>
        <begin position="86"/>
        <end position="103"/>
    </location>
</feature>
<feature type="transmembrane region" description="Helical" evidence="7">
    <location>
        <begin position="54"/>
        <end position="74"/>
    </location>
</feature>
<dbReference type="Proteomes" id="UP000053327">
    <property type="component" value="Unassembled WGS sequence"/>
</dbReference>
<feature type="transmembrane region" description="Helical" evidence="7">
    <location>
        <begin position="144"/>
        <end position="161"/>
    </location>
</feature>
<evidence type="ECO:0008006" key="10">
    <source>
        <dbReference type="Google" id="ProtNLM"/>
    </source>
</evidence>
<comment type="subcellular location">
    <subcellularLocation>
        <location evidence="1">Membrane</location>
        <topology evidence="1">Multi-pass membrane protein</topology>
    </subcellularLocation>
</comment>
<evidence type="ECO:0000256" key="3">
    <source>
        <dbReference type="ARBA" id="ARBA00022692"/>
    </source>
</evidence>
<dbReference type="GO" id="GO:0016020">
    <property type="term" value="C:membrane"/>
    <property type="evidence" value="ECO:0007669"/>
    <property type="project" value="UniProtKB-SubCell"/>
</dbReference>
<feature type="transmembrane region" description="Helical" evidence="7">
    <location>
        <begin position="376"/>
        <end position="398"/>
    </location>
</feature>
<dbReference type="EMBL" id="KQ234798">
    <property type="protein sequence ID" value="KMZ87476.1"/>
    <property type="molecule type" value="Genomic_DNA"/>
</dbReference>
<dbReference type="SUPFAM" id="SSF103473">
    <property type="entry name" value="MFS general substrate transporter"/>
    <property type="match status" value="1"/>
</dbReference>
<keyword evidence="3 7" id="KW-0812">Transmembrane</keyword>
<feature type="compositionally biased region" description="Acidic residues" evidence="6">
    <location>
        <begin position="313"/>
        <end position="324"/>
    </location>
</feature>
<evidence type="ECO:0000313" key="8">
    <source>
        <dbReference type="EMBL" id="KMZ87476.1"/>
    </source>
</evidence>
<dbReference type="OrthoDB" id="410267at2759"/>
<feature type="transmembrane region" description="Helical" evidence="7">
    <location>
        <begin position="410"/>
        <end position="433"/>
    </location>
</feature>
<feature type="transmembrane region" description="Helical" evidence="7">
    <location>
        <begin position="500"/>
        <end position="524"/>
    </location>
</feature>
<dbReference type="Pfam" id="PF07690">
    <property type="entry name" value="MFS_1"/>
    <property type="match status" value="1"/>
</dbReference>
<evidence type="ECO:0000313" key="9">
    <source>
        <dbReference type="Proteomes" id="UP000053327"/>
    </source>
</evidence>
<organism evidence="8 9">
    <name type="scientific">Plasmodium vivax (strain Brazil I)</name>
    <dbReference type="NCBI Taxonomy" id="1033975"/>
    <lineage>
        <taxon>Eukaryota</taxon>
        <taxon>Sar</taxon>
        <taxon>Alveolata</taxon>
        <taxon>Apicomplexa</taxon>
        <taxon>Aconoidasida</taxon>
        <taxon>Haemosporida</taxon>
        <taxon>Plasmodiidae</taxon>
        <taxon>Plasmodium</taxon>
        <taxon>Plasmodium (Plasmodium)</taxon>
    </lineage>
</organism>
<dbReference type="GO" id="GO:0022857">
    <property type="term" value="F:transmembrane transporter activity"/>
    <property type="evidence" value="ECO:0007669"/>
    <property type="project" value="InterPro"/>
</dbReference>
<feature type="compositionally biased region" description="Polar residues" evidence="6">
    <location>
        <begin position="280"/>
        <end position="289"/>
    </location>
</feature>
<keyword evidence="4 7" id="KW-1133">Transmembrane helix</keyword>
<feature type="transmembrane region" description="Helical" evidence="7">
    <location>
        <begin position="439"/>
        <end position="457"/>
    </location>
</feature>
<proteinExistence type="predicted"/>
<evidence type="ECO:0000256" key="5">
    <source>
        <dbReference type="ARBA" id="ARBA00023136"/>
    </source>
</evidence>
<evidence type="ECO:0000256" key="2">
    <source>
        <dbReference type="ARBA" id="ARBA00022448"/>
    </source>
</evidence>